<dbReference type="Pfam" id="PF00072">
    <property type="entry name" value="Response_reg"/>
    <property type="match status" value="1"/>
</dbReference>
<evidence type="ECO:0000313" key="5">
    <source>
        <dbReference type="Proteomes" id="UP000036987"/>
    </source>
</evidence>
<dbReference type="STRING" id="29655.A0A0K9NXP7"/>
<dbReference type="EMBL" id="LFYR01001488">
    <property type="protein sequence ID" value="KMZ61463.1"/>
    <property type="molecule type" value="Genomic_DNA"/>
</dbReference>
<name>A0A0K9NXP7_ZOSMR</name>
<sequence>MATEQKMHILVVDDNIIDRLIIERTLKVSSFEVTTVDSVMKALEFLNSTKTPRVDLIVTDYCMPEMNGYDFLKYVKKSEHLKEIPVVIISSDDEPNHNNRLIEEGAIDFLLKPLKRSEIYKQCDSSCSSSGDKTI</sequence>
<comment type="caution">
    <text evidence="4">The sequence shown here is derived from an EMBL/GenBank/DDBJ whole genome shotgun (WGS) entry which is preliminary data.</text>
</comment>
<evidence type="ECO:0000259" key="3">
    <source>
        <dbReference type="PROSITE" id="PS50110"/>
    </source>
</evidence>
<dbReference type="PROSITE" id="PS50110">
    <property type="entry name" value="RESPONSE_REGULATORY"/>
    <property type="match status" value="1"/>
</dbReference>
<dbReference type="InterPro" id="IPR001789">
    <property type="entry name" value="Sig_transdc_resp-reg_receiver"/>
</dbReference>
<dbReference type="OMA" id="SIEYHED"/>
<accession>A0A0K9NXP7</accession>
<evidence type="ECO:0000256" key="1">
    <source>
        <dbReference type="ARBA" id="ARBA00023012"/>
    </source>
</evidence>
<feature type="domain" description="Response regulatory" evidence="3">
    <location>
        <begin position="8"/>
        <end position="127"/>
    </location>
</feature>
<evidence type="ECO:0000256" key="2">
    <source>
        <dbReference type="PROSITE-ProRule" id="PRU00169"/>
    </source>
</evidence>
<proteinExistence type="predicted"/>
<keyword evidence="5" id="KW-1185">Reference proteome</keyword>
<dbReference type="SMART" id="SM00448">
    <property type="entry name" value="REC"/>
    <property type="match status" value="1"/>
</dbReference>
<dbReference type="SUPFAM" id="SSF52172">
    <property type="entry name" value="CheY-like"/>
    <property type="match status" value="1"/>
</dbReference>
<dbReference type="AlphaFoldDB" id="A0A0K9NXP7"/>
<dbReference type="PANTHER" id="PTHR43874:SF147">
    <property type="entry name" value="TYPE-A RESPONSE REGULATOR"/>
    <property type="match status" value="1"/>
</dbReference>
<reference evidence="5" key="1">
    <citation type="journal article" date="2016" name="Nature">
        <title>The genome of the seagrass Zostera marina reveals angiosperm adaptation to the sea.</title>
        <authorList>
            <person name="Olsen J.L."/>
            <person name="Rouze P."/>
            <person name="Verhelst B."/>
            <person name="Lin Y.-C."/>
            <person name="Bayer T."/>
            <person name="Collen J."/>
            <person name="Dattolo E."/>
            <person name="De Paoli E."/>
            <person name="Dittami S."/>
            <person name="Maumus F."/>
            <person name="Michel G."/>
            <person name="Kersting A."/>
            <person name="Lauritano C."/>
            <person name="Lohaus R."/>
            <person name="Toepel M."/>
            <person name="Tonon T."/>
            <person name="Vanneste K."/>
            <person name="Amirebrahimi M."/>
            <person name="Brakel J."/>
            <person name="Bostroem C."/>
            <person name="Chovatia M."/>
            <person name="Grimwood J."/>
            <person name="Jenkins J.W."/>
            <person name="Jueterbock A."/>
            <person name="Mraz A."/>
            <person name="Stam W.T."/>
            <person name="Tice H."/>
            <person name="Bornberg-Bauer E."/>
            <person name="Green P.J."/>
            <person name="Pearson G.A."/>
            <person name="Procaccini G."/>
            <person name="Duarte C.M."/>
            <person name="Schmutz J."/>
            <person name="Reusch T.B.H."/>
            <person name="Van de Peer Y."/>
        </authorList>
    </citation>
    <scope>NUCLEOTIDE SEQUENCE [LARGE SCALE GENOMIC DNA]</scope>
    <source>
        <strain evidence="5">cv. Finnish</strain>
    </source>
</reference>
<dbReference type="Gene3D" id="3.40.50.2300">
    <property type="match status" value="1"/>
</dbReference>
<protein>
    <submittedName>
        <fullName evidence="4">Response regulator 2</fullName>
    </submittedName>
</protein>
<dbReference type="InterPro" id="IPR045279">
    <property type="entry name" value="ARR-like"/>
</dbReference>
<keyword evidence="2" id="KW-0597">Phosphoprotein</keyword>
<dbReference type="Proteomes" id="UP000036987">
    <property type="component" value="Unassembled WGS sequence"/>
</dbReference>
<organism evidence="4 5">
    <name type="scientific">Zostera marina</name>
    <name type="common">Eelgrass</name>
    <dbReference type="NCBI Taxonomy" id="29655"/>
    <lineage>
        <taxon>Eukaryota</taxon>
        <taxon>Viridiplantae</taxon>
        <taxon>Streptophyta</taxon>
        <taxon>Embryophyta</taxon>
        <taxon>Tracheophyta</taxon>
        <taxon>Spermatophyta</taxon>
        <taxon>Magnoliopsida</taxon>
        <taxon>Liliopsida</taxon>
        <taxon>Zosteraceae</taxon>
        <taxon>Zostera</taxon>
    </lineage>
</organism>
<dbReference type="InterPro" id="IPR011006">
    <property type="entry name" value="CheY-like_superfamily"/>
</dbReference>
<dbReference type="PANTHER" id="PTHR43874">
    <property type="entry name" value="TWO-COMPONENT RESPONSE REGULATOR"/>
    <property type="match status" value="1"/>
</dbReference>
<evidence type="ECO:0000313" key="4">
    <source>
        <dbReference type="EMBL" id="KMZ61463.1"/>
    </source>
</evidence>
<dbReference type="GO" id="GO:0000160">
    <property type="term" value="P:phosphorelay signal transduction system"/>
    <property type="evidence" value="ECO:0007669"/>
    <property type="project" value="UniProtKB-KW"/>
</dbReference>
<dbReference type="OrthoDB" id="60033at2759"/>
<gene>
    <name evidence="4" type="ORF">ZOSMA_52G01140</name>
</gene>
<keyword evidence="1" id="KW-0902">Two-component regulatory system</keyword>
<dbReference type="GO" id="GO:0009736">
    <property type="term" value="P:cytokinin-activated signaling pathway"/>
    <property type="evidence" value="ECO:0007669"/>
    <property type="project" value="InterPro"/>
</dbReference>
<feature type="modified residue" description="4-aspartylphosphate" evidence="2">
    <location>
        <position position="60"/>
    </location>
</feature>